<dbReference type="PRINTS" id="PR00959">
    <property type="entry name" value="MEVGALKINASE"/>
</dbReference>
<feature type="domain" description="GHMP kinase C-terminal" evidence="13">
    <location>
        <begin position="295"/>
        <end position="379"/>
    </location>
</feature>
<dbReference type="InterPro" id="IPR000705">
    <property type="entry name" value="Galactokinase"/>
</dbReference>
<evidence type="ECO:0000256" key="6">
    <source>
        <dbReference type="ARBA" id="ARBA00022777"/>
    </source>
</evidence>
<dbReference type="PROSITE" id="PS00106">
    <property type="entry name" value="GALACTOKINASE"/>
    <property type="match status" value="1"/>
</dbReference>
<dbReference type="Pfam" id="PF00288">
    <property type="entry name" value="GHMP_kinases_N"/>
    <property type="match status" value="1"/>
</dbReference>
<dbReference type="PROSITE" id="PS00627">
    <property type="entry name" value="GHMP_KINASES_ATP"/>
    <property type="match status" value="1"/>
</dbReference>
<evidence type="ECO:0000313" key="15">
    <source>
        <dbReference type="EMBL" id="TWT67198.1"/>
    </source>
</evidence>
<evidence type="ECO:0000256" key="7">
    <source>
        <dbReference type="ARBA" id="ARBA00022840"/>
    </source>
</evidence>
<dbReference type="InterPro" id="IPR006206">
    <property type="entry name" value="Mevalonate/galactokinase"/>
</dbReference>
<evidence type="ECO:0000259" key="13">
    <source>
        <dbReference type="Pfam" id="PF08544"/>
    </source>
</evidence>
<comment type="similarity">
    <text evidence="1">Belongs to the GHMP kinase family. GalK subfamily.</text>
</comment>
<dbReference type="FunFam" id="3.30.230.10:FF:000017">
    <property type="entry name" value="Galactokinase"/>
    <property type="match status" value="1"/>
</dbReference>
<dbReference type="InterPro" id="IPR019741">
    <property type="entry name" value="Galactokinase_CS"/>
</dbReference>
<dbReference type="OrthoDB" id="250531at2"/>
<dbReference type="PANTHER" id="PTHR10457">
    <property type="entry name" value="MEVALONATE KINASE/GALACTOKINASE"/>
    <property type="match status" value="1"/>
</dbReference>
<accession>A0A5C5XWX9</accession>
<dbReference type="InterPro" id="IPR006203">
    <property type="entry name" value="GHMP_knse_ATP-bd_CS"/>
</dbReference>
<evidence type="ECO:0000256" key="4">
    <source>
        <dbReference type="ARBA" id="ARBA00022723"/>
    </source>
</evidence>
<dbReference type="GO" id="GO:0005524">
    <property type="term" value="F:ATP binding"/>
    <property type="evidence" value="ECO:0007669"/>
    <property type="project" value="UniProtKB-UniRule"/>
</dbReference>
<keyword evidence="2" id="KW-0963">Cytoplasm</keyword>
<dbReference type="GO" id="GO:0046872">
    <property type="term" value="F:metal ion binding"/>
    <property type="evidence" value="ECO:0007669"/>
    <property type="project" value="UniProtKB-KW"/>
</dbReference>
<dbReference type="InterPro" id="IPR020568">
    <property type="entry name" value="Ribosomal_Su5_D2-typ_SF"/>
</dbReference>
<keyword evidence="6 15" id="KW-0418">Kinase</keyword>
<dbReference type="SUPFAM" id="SSF55060">
    <property type="entry name" value="GHMP Kinase, C-terminal domain"/>
    <property type="match status" value="1"/>
</dbReference>
<dbReference type="InterPro" id="IPR013750">
    <property type="entry name" value="GHMP_kinase_C_dom"/>
</dbReference>
<evidence type="ECO:0000256" key="3">
    <source>
        <dbReference type="ARBA" id="ARBA00022679"/>
    </source>
</evidence>
<keyword evidence="4" id="KW-0479">Metal-binding</keyword>
<keyword evidence="9" id="KW-0299">Galactose metabolism</keyword>
<evidence type="ECO:0000256" key="1">
    <source>
        <dbReference type="ARBA" id="ARBA00006566"/>
    </source>
</evidence>
<keyword evidence="3 15" id="KW-0808">Transferase</keyword>
<dbReference type="GO" id="GO:0004335">
    <property type="term" value="F:galactokinase activity"/>
    <property type="evidence" value="ECO:0007669"/>
    <property type="project" value="UniProtKB-UniRule"/>
</dbReference>
<keyword evidence="10" id="KW-0119">Carbohydrate metabolism</keyword>
<keyword evidence="16" id="KW-1185">Reference proteome</keyword>
<keyword evidence="5" id="KW-0547">Nucleotide-binding</keyword>
<dbReference type="GO" id="GO:0005829">
    <property type="term" value="C:cytosol"/>
    <property type="evidence" value="ECO:0007669"/>
    <property type="project" value="TreeGrafter"/>
</dbReference>
<name>A0A5C5XWX9_9BACT</name>
<evidence type="ECO:0000256" key="8">
    <source>
        <dbReference type="ARBA" id="ARBA00022842"/>
    </source>
</evidence>
<dbReference type="PIRSF" id="PIRSF000530">
    <property type="entry name" value="Galactokinase"/>
    <property type="match status" value="1"/>
</dbReference>
<dbReference type="Pfam" id="PF10509">
    <property type="entry name" value="GalKase_gal_bdg"/>
    <property type="match status" value="1"/>
</dbReference>
<comment type="caution">
    <text evidence="15">The sequence shown here is derived from an EMBL/GenBank/DDBJ whole genome shotgun (WGS) entry which is preliminary data.</text>
</comment>
<dbReference type="PANTHER" id="PTHR10457:SF7">
    <property type="entry name" value="GALACTOKINASE-RELATED"/>
    <property type="match status" value="1"/>
</dbReference>
<keyword evidence="8" id="KW-0460">Magnesium</keyword>
<evidence type="ECO:0000256" key="5">
    <source>
        <dbReference type="ARBA" id="ARBA00022741"/>
    </source>
</evidence>
<dbReference type="Pfam" id="PF08544">
    <property type="entry name" value="GHMP_kinases_C"/>
    <property type="match status" value="1"/>
</dbReference>
<dbReference type="InterPro" id="IPR014721">
    <property type="entry name" value="Ribsml_uS5_D2-typ_fold_subgr"/>
</dbReference>
<dbReference type="Gene3D" id="3.30.70.890">
    <property type="entry name" value="GHMP kinase, C-terminal domain"/>
    <property type="match status" value="1"/>
</dbReference>
<evidence type="ECO:0000259" key="14">
    <source>
        <dbReference type="Pfam" id="PF10509"/>
    </source>
</evidence>
<evidence type="ECO:0000313" key="16">
    <source>
        <dbReference type="Proteomes" id="UP000318053"/>
    </source>
</evidence>
<dbReference type="Proteomes" id="UP000318053">
    <property type="component" value="Unassembled WGS sequence"/>
</dbReference>
<protein>
    <recommendedName>
        <fullName evidence="11">Galactokinase</fullName>
        <ecNumber evidence="11">2.7.1.6</ecNumber>
    </recommendedName>
</protein>
<dbReference type="RefSeq" id="WP_146391131.1">
    <property type="nucleotide sequence ID" value="NZ_SJPK01000004.1"/>
</dbReference>
<organism evidence="15 16">
    <name type="scientific">Allorhodopirellula solitaria</name>
    <dbReference type="NCBI Taxonomy" id="2527987"/>
    <lineage>
        <taxon>Bacteria</taxon>
        <taxon>Pseudomonadati</taxon>
        <taxon>Planctomycetota</taxon>
        <taxon>Planctomycetia</taxon>
        <taxon>Pirellulales</taxon>
        <taxon>Pirellulaceae</taxon>
        <taxon>Allorhodopirellula</taxon>
    </lineage>
</organism>
<evidence type="ECO:0000256" key="2">
    <source>
        <dbReference type="ARBA" id="ARBA00022490"/>
    </source>
</evidence>
<dbReference type="FunFam" id="3.30.70.890:FF:000001">
    <property type="entry name" value="Galactokinase"/>
    <property type="match status" value="1"/>
</dbReference>
<evidence type="ECO:0000256" key="11">
    <source>
        <dbReference type="NCBIfam" id="TIGR00131"/>
    </source>
</evidence>
<evidence type="ECO:0000259" key="12">
    <source>
        <dbReference type="Pfam" id="PF00288"/>
    </source>
</evidence>
<dbReference type="NCBIfam" id="TIGR00131">
    <property type="entry name" value="gal_kin"/>
    <property type="match status" value="1"/>
</dbReference>
<sequence>MNSSDELHTVAETLPQLVTRVRQSHEEIYGKPPEFVVAAPGRVNLIGEHIDYNDGFVLPMAIERYVVMAGSRADAKHVQSRFHSISMDSDAFLATDGSPLDLPDTPGWACYVQGVLAGFAATGHPLPALDVCFDSTVPLGGGLSSSAALEVATATLLEAATGTTLDLRQKALLCQKAEHDFAGVPCGIMDQFSSVFGNAGELMLLDCRSQDITAVPFTDDGVTLLITNSNVKHELNGGEYAERRSQCDSALKKIGKSSWRDVCQDDVESHRDHLTGPEYQRATHVVGEIDRTTRAAEAISAGRMDEVGELMYASHDSLSNDFEVSCSELDLLVDLARNVGDAGGVIGSRMTGGGFGGCTVTLVKTDTAAALIDTLVKNYESETGVKPSCFTSCPAPGAHIVK</sequence>
<dbReference type="InterPro" id="IPR036554">
    <property type="entry name" value="GHMP_kinase_C_sf"/>
</dbReference>
<dbReference type="AlphaFoldDB" id="A0A5C5XWX9"/>
<evidence type="ECO:0000256" key="10">
    <source>
        <dbReference type="ARBA" id="ARBA00023277"/>
    </source>
</evidence>
<feature type="domain" description="Galactokinase N-terminal" evidence="14">
    <location>
        <begin position="24"/>
        <end position="72"/>
    </location>
</feature>
<dbReference type="PRINTS" id="PR00473">
    <property type="entry name" value="GALCTOKINASE"/>
</dbReference>
<evidence type="ECO:0000256" key="9">
    <source>
        <dbReference type="ARBA" id="ARBA00023144"/>
    </source>
</evidence>
<dbReference type="InterPro" id="IPR006204">
    <property type="entry name" value="GHMP_kinase_N_dom"/>
</dbReference>
<dbReference type="InterPro" id="IPR019539">
    <property type="entry name" value="GalKase_N"/>
</dbReference>
<dbReference type="GO" id="GO:0006012">
    <property type="term" value="P:galactose metabolic process"/>
    <property type="evidence" value="ECO:0007669"/>
    <property type="project" value="UniProtKB-UniRule"/>
</dbReference>
<dbReference type="Gene3D" id="3.30.230.10">
    <property type="match status" value="1"/>
</dbReference>
<dbReference type="SUPFAM" id="SSF54211">
    <property type="entry name" value="Ribosomal protein S5 domain 2-like"/>
    <property type="match status" value="1"/>
</dbReference>
<dbReference type="EMBL" id="SJPK01000004">
    <property type="protein sequence ID" value="TWT67198.1"/>
    <property type="molecule type" value="Genomic_DNA"/>
</dbReference>
<proteinExistence type="inferred from homology"/>
<dbReference type="EC" id="2.7.1.6" evidence="11"/>
<keyword evidence="7" id="KW-0067">ATP-binding</keyword>
<reference evidence="15 16" key="1">
    <citation type="submission" date="2019-02" db="EMBL/GenBank/DDBJ databases">
        <title>Deep-cultivation of Planctomycetes and their phenomic and genomic characterization uncovers novel biology.</title>
        <authorList>
            <person name="Wiegand S."/>
            <person name="Jogler M."/>
            <person name="Boedeker C."/>
            <person name="Pinto D."/>
            <person name="Vollmers J."/>
            <person name="Rivas-Marin E."/>
            <person name="Kohn T."/>
            <person name="Peeters S.H."/>
            <person name="Heuer A."/>
            <person name="Rast P."/>
            <person name="Oberbeckmann S."/>
            <person name="Bunk B."/>
            <person name="Jeske O."/>
            <person name="Meyerdierks A."/>
            <person name="Storesund J.E."/>
            <person name="Kallscheuer N."/>
            <person name="Luecker S."/>
            <person name="Lage O.M."/>
            <person name="Pohl T."/>
            <person name="Merkel B.J."/>
            <person name="Hornburger P."/>
            <person name="Mueller R.-W."/>
            <person name="Bruemmer F."/>
            <person name="Labrenz M."/>
            <person name="Spormann A.M."/>
            <person name="Op Den Camp H."/>
            <person name="Overmann J."/>
            <person name="Amann R."/>
            <person name="Jetten M.S.M."/>
            <person name="Mascher T."/>
            <person name="Medema M.H."/>
            <person name="Devos D.P."/>
            <person name="Kaster A.-K."/>
            <person name="Ovreas L."/>
            <person name="Rohde M."/>
            <person name="Galperin M.Y."/>
            <person name="Jogler C."/>
        </authorList>
    </citation>
    <scope>NUCLEOTIDE SEQUENCE [LARGE SCALE GENOMIC DNA]</scope>
    <source>
        <strain evidence="15 16">CA85</strain>
    </source>
</reference>
<gene>
    <name evidence="15" type="primary">galK</name>
    <name evidence="15" type="ORF">CA85_20470</name>
</gene>
<feature type="domain" description="GHMP kinase N-terminal" evidence="12">
    <location>
        <begin position="115"/>
        <end position="197"/>
    </location>
</feature>